<gene>
    <name evidence="2" type="ORF">ACFPFM_05640</name>
</gene>
<keyword evidence="3" id="KW-1185">Reference proteome</keyword>
<evidence type="ECO:0000256" key="1">
    <source>
        <dbReference type="SAM" id="MobiDB-lite"/>
    </source>
</evidence>
<feature type="region of interest" description="Disordered" evidence="1">
    <location>
        <begin position="1"/>
        <end position="20"/>
    </location>
</feature>
<organism evidence="2 3">
    <name type="scientific">Saccharothrix xinjiangensis</name>
    <dbReference type="NCBI Taxonomy" id="204798"/>
    <lineage>
        <taxon>Bacteria</taxon>
        <taxon>Bacillati</taxon>
        <taxon>Actinomycetota</taxon>
        <taxon>Actinomycetes</taxon>
        <taxon>Pseudonocardiales</taxon>
        <taxon>Pseudonocardiaceae</taxon>
        <taxon>Saccharothrix</taxon>
    </lineage>
</organism>
<evidence type="ECO:0000313" key="3">
    <source>
        <dbReference type="Proteomes" id="UP001595833"/>
    </source>
</evidence>
<comment type="caution">
    <text evidence="2">The sequence shown here is derived from an EMBL/GenBank/DDBJ whole genome shotgun (WGS) entry which is preliminary data.</text>
</comment>
<dbReference type="Proteomes" id="UP001595833">
    <property type="component" value="Unassembled WGS sequence"/>
</dbReference>
<accession>A0ABV9XS72</accession>
<dbReference type="EMBL" id="JBHSJB010000005">
    <property type="protein sequence ID" value="MFC5053239.1"/>
    <property type="molecule type" value="Genomic_DNA"/>
</dbReference>
<name>A0ABV9XS72_9PSEU</name>
<sequence>MVVQRAGRSSMTMADREPCSERIRTSPDLFLRRIGEVVTCARVRDGRTAWIVDQASGSSSRDDVTDA</sequence>
<reference evidence="3" key="1">
    <citation type="journal article" date="2019" name="Int. J. Syst. Evol. Microbiol.">
        <title>The Global Catalogue of Microorganisms (GCM) 10K type strain sequencing project: providing services to taxonomists for standard genome sequencing and annotation.</title>
        <authorList>
            <consortium name="The Broad Institute Genomics Platform"/>
            <consortium name="The Broad Institute Genome Sequencing Center for Infectious Disease"/>
            <person name="Wu L."/>
            <person name="Ma J."/>
        </authorList>
    </citation>
    <scope>NUCLEOTIDE SEQUENCE [LARGE SCALE GENOMIC DNA]</scope>
    <source>
        <strain evidence="3">KCTC 12848</strain>
    </source>
</reference>
<proteinExistence type="predicted"/>
<evidence type="ECO:0000313" key="2">
    <source>
        <dbReference type="EMBL" id="MFC5053239.1"/>
    </source>
</evidence>
<protein>
    <submittedName>
        <fullName evidence="2">Uncharacterized protein</fullName>
    </submittedName>
</protein>